<dbReference type="Pfam" id="PF00884">
    <property type="entry name" value="Sulfatase"/>
    <property type="match status" value="1"/>
</dbReference>
<name>A0A1T5FHS6_9SPHN</name>
<dbReference type="Gene3D" id="3.30.1120.10">
    <property type="match status" value="1"/>
</dbReference>
<protein>
    <submittedName>
        <fullName evidence="7">Arylsulfatase</fullName>
    </submittedName>
</protein>
<dbReference type="InterPro" id="IPR013320">
    <property type="entry name" value="ConA-like_dom_sf"/>
</dbReference>
<dbReference type="AlphaFoldDB" id="A0A1T5FHS6"/>
<dbReference type="EMBL" id="FUYM01000009">
    <property type="protein sequence ID" value="SKB95667.1"/>
    <property type="molecule type" value="Genomic_DNA"/>
</dbReference>
<evidence type="ECO:0000256" key="4">
    <source>
        <dbReference type="ARBA" id="ARBA00022837"/>
    </source>
</evidence>
<dbReference type="STRING" id="439228.SAMN06295920_109219"/>
<keyword evidence="4" id="KW-0106">Calcium</keyword>
<evidence type="ECO:0000256" key="1">
    <source>
        <dbReference type="ARBA" id="ARBA00008779"/>
    </source>
</evidence>
<evidence type="ECO:0000256" key="2">
    <source>
        <dbReference type="ARBA" id="ARBA00022723"/>
    </source>
</evidence>
<dbReference type="PANTHER" id="PTHR42693:SF43">
    <property type="entry name" value="BLL2667 PROTEIN"/>
    <property type="match status" value="1"/>
</dbReference>
<sequence>MSLPFLSRLAMGVAAVALIAAAPAPAAPSAGRGAWPMRTVAPRGAPNVLLIMTDDVGFGASSAYGGPIATPVFDALARTGARYNNFNTTALCSPTRASLLTGRDPHNVNMGNVTNMPTGFEGYTTAIPRSAATIARILRDGGYSTAMFGKSHLTPDWELSADGPFDRWPTGLGFDYFYGFLSADTNQTAPNLYENTRPVAPPDEPGYLLDTDLADRAIGWMSAQHAAAPGKPFFVYYAPGTAHSPHTAPAEWLKRYRGAFDQGWDKVREETFAQQKALGIIPADAALAARPPGIPAWDSLTADQKRLSARMMEAYAASLAYCDAQIGRVIEHLRRTGQLADTMIVFLQGDNGGSAEGGPMGMIFEQTAVLGDEEDPADQMRRIDDIGTGRAYTMYPAGWGWAMNAPFPWYKQVASHAGGTRNGLVIAWPGHVAAPETVRGQYAHVSDIAPTILSATGVAAPKAVDGIAQQPFDGISLAYTLDRPTAPARRRTQVYEMMENFGIYRDGWFAGSTPKRYAWQFATRESLADPQNRDRHWELYDLRTDFSQTRDLAAAQPAKLRELQALFWKQAASNHILPIHDYKLGAEGRPTLNAGRDVFTYSAPVSRLPYAAAPPTTGRSFTIEAEVTLPAGGGRGVLLAAGGRFGGHAFFLDGGRPAFHVNAVGPYQYEVIARDRLGPGRHRLAARFVADDAKPGSGGAMLLLVDGVEVARGRADRSFHGWLQNTEGFDIGEDTLTPVSPRYDVAGSRFTGTIEQVVVRLDPAP</sequence>
<dbReference type="SUPFAM" id="SSF53649">
    <property type="entry name" value="Alkaline phosphatase-like"/>
    <property type="match status" value="1"/>
</dbReference>
<dbReference type="InterPro" id="IPR024607">
    <property type="entry name" value="Sulfatase_CS"/>
</dbReference>
<dbReference type="Gene3D" id="3.40.720.10">
    <property type="entry name" value="Alkaline Phosphatase, subunit A"/>
    <property type="match status" value="1"/>
</dbReference>
<keyword evidence="3" id="KW-0378">Hydrolase</keyword>
<accession>A0A1T5FHS6</accession>
<dbReference type="GO" id="GO:0016787">
    <property type="term" value="F:hydrolase activity"/>
    <property type="evidence" value="ECO:0007669"/>
    <property type="project" value="UniProtKB-KW"/>
</dbReference>
<comment type="similarity">
    <text evidence="1">Belongs to the sulfatase family.</text>
</comment>
<dbReference type="PROSITE" id="PS00523">
    <property type="entry name" value="SULFATASE_1"/>
    <property type="match status" value="1"/>
</dbReference>
<dbReference type="InterPro" id="IPR050738">
    <property type="entry name" value="Sulfatase"/>
</dbReference>
<proteinExistence type="inferred from homology"/>
<keyword evidence="5" id="KW-0732">Signal</keyword>
<dbReference type="Proteomes" id="UP000189818">
    <property type="component" value="Unassembled WGS sequence"/>
</dbReference>
<dbReference type="InterPro" id="IPR017850">
    <property type="entry name" value="Alkaline_phosphatase_core_sf"/>
</dbReference>
<organism evidence="7 8">
    <name type="scientific">Rhizorhabdus histidinilytica</name>
    <dbReference type="NCBI Taxonomy" id="439228"/>
    <lineage>
        <taxon>Bacteria</taxon>
        <taxon>Pseudomonadati</taxon>
        <taxon>Pseudomonadota</taxon>
        <taxon>Alphaproteobacteria</taxon>
        <taxon>Sphingomonadales</taxon>
        <taxon>Sphingomonadaceae</taxon>
        <taxon>Rhizorhabdus</taxon>
    </lineage>
</organism>
<dbReference type="PANTHER" id="PTHR42693">
    <property type="entry name" value="ARYLSULFATASE FAMILY MEMBER"/>
    <property type="match status" value="1"/>
</dbReference>
<evidence type="ECO:0000256" key="3">
    <source>
        <dbReference type="ARBA" id="ARBA00022801"/>
    </source>
</evidence>
<reference evidence="8" key="1">
    <citation type="submission" date="2017-02" db="EMBL/GenBank/DDBJ databases">
        <authorList>
            <person name="Varghese N."/>
            <person name="Submissions S."/>
        </authorList>
    </citation>
    <scope>NUCLEOTIDE SEQUENCE [LARGE SCALE GENOMIC DNA]</scope>
    <source>
        <strain evidence="8">UM2</strain>
    </source>
</reference>
<feature type="signal peptide" evidence="5">
    <location>
        <begin position="1"/>
        <end position="26"/>
    </location>
</feature>
<dbReference type="SUPFAM" id="SSF49899">
    <property type="entry name" value="Concanavalin A-like lectins/glucanases"/>
    <property type="match status" value="1"/>
</dbReference>
<gene>
    <name evidence="7" type="ORF">SAMN06295920_109219</name>
</gene>
<evidence type="ECO:0000259" key="6">
    <source>
        <dbReference type="Pfam" id="PF00884"/>
    </source>
</evidence>
<keyword evidence="8" id="KW-1185">Reference proteome</keyword>
<dbReference type="RefSeq" id="WP_079649799.1">
    <property type="nucleotide sequence ID" value="NZ_FUYM01000009.1"/>
</dbReference>
<evidence type="ECO:0000313" key="8">
    <source>
        <dbReference type="Proteomes" id="UP000189818"/>
    </source>
</evidence>
<dbReference type="InterPro" id="IPR000917">
    <property type="entry name" value="Sulfatase_N"/>
</dbReference>
<dbReference type="OrthoDB" id="9803751at2"/>
<feature type="domain" description="Sulfatase N-terminal" evidence="6">
    <location>
        <begin position="46"/>
        <end position="458"/>
    </location>
</feature>
<dbReference type="GO" id="GO:0046872">
    <property type="term" value="F:metal ion binding"/>
    <property type="evidence" value="ECO:0007669"/>
    <property type="project" value="UniProtKB-KW"/>
</dbReference>
<feature type="chain" id="PRO_5012979015" evidence="5">
    <location>
        <begin position="27"/>
        <end position="765"/>
    </location>
</feature>
<evidence type="ECO:0000313" key="7">
    <source>
        <dbReference type="EMBL" id="SKB95667.1"/>
    </source>
</evidence>
<keyword evidence="2" id="KW-0479">Metal-binding</keyword>
<evidence type="ECO:0000256" key="5">
    <source>
        <dbReference type="SAM" id="SignalP"/>
    </source>
</evidence>
<dbReference type="CDD" id="cd16025">
    <property type="entry name" value="PAS_like"/>
    <property type="match status" value="1"/>
</dbReference>